<sequence>MEGTLRHWKTIEVAIRLLWLVALICPVWGSLLAIENEHALGLQQAKATVLEFTTDGVTKESYKEFVTSLRNQLASDYERHGIPVLRQPNKVTDGERFLLVKLSNSPEATITLALDVTDANIVAYQAGVESYFLSDASNLAFSNLFTDTDQKKLSFGGIYSDLERVAGARRQDIDLGISHLDGAITTLYRSNRTPQNTVARALIVIIQMIIEATRFRHIEQQVRVNIRTPDTYPNFRPDYATIELQNNWIRLSTEIQESYQRAFSSAVMLRRANGEIFYADCVSEILKANLALLKFVCISTEPKSESSAPDLREVEYDVTCPALEPIAKIGGRRDRCLGVHDWNPVDGNNIIHWGCGINQYWTFKRDGTIRYKDKCLASYNFGPESYMVIYNCSTAPKPTTIWVVDAYGSIVNPFSGLSVTTGSPNDIRKLTLENTVYASSQGWLPTNYTAPFAVSLMGFNDQCLKLKGTNNLWLQECGNLGVGREWYIYTDGTIRPTSAPHRCLTCNSPFVGSEVIVLDCVDSGWSSQRWTFNNNGTIMNPRSGLVLDVQNLDGNLPQVIISPSKGKPSQKWLPLL</sequence>
<dbReference type="GO" id="GO:0017148">
    <property type="term" value="P:negative regulation of translation"/>
    <property type="evidence" value="ECO:0007669"/>
    <property type="project" value="UniProtKB-KW"/>
</dbReference>
<dbReference type="InterPro" id="IPR017989">
    <property type="entry name" value="Ribosome_inactivat_1/2"/>
</dbReference>
<comment type="catalytic activity">
    <reaction evidence="1 9">
        <text>Endohydrolysis of the N-glycosidic bond at one specific adenosine on the 28S rRNA.</text>
        <dbReference type="EC" id="3.2.2.22"/>
    </reaction>
</comment>
<gene>
    <name evidence="11" type="ORF">Tsubulata_030253</name>
</gene>
<evidence type="ECO:0000259" key="10">
    <source>
        <dbReference type="SMART" id="SM00458"/>
    </source>
</evidence>
<reference evidence="11" key="1">
    <citation type="submission" date="2022-02" db="EMBL/GenBank/DDBJ databases">
        <authorList>
            <person name="Henning P.M."/>
            <person name="McCubbin A.G."/>
            <person name="Shore J.S."/>
        </authorList>
    </citation>
    <scope>NUCLEOTIDE SEQUENCE</scope>
    <source>
        <strain evidence="11">F60SS</strain>
        <tissue evidence="11">Leaves</tissue>
    </source>
</reference>
<evidence type="ECO:0000313" key="12">
    <source>
        <dbReference type="Proteomes" id="UP001141552"/>
    </source>
</evidence>
<dbReference type="Pfam" id="PF00652">
    <property type="entry name" value="Ricin_B_lectin"/>
    <property type="match status" value="2"/>
</dbReference>
<dbReference type="EC" id="3.2.2.22" evidence="9"/>
<evidence type="ECO:0000256" key="9">
    <source>
        <dbReference type="RuleBase" id="RU004915"/>
    </source>
</evidence>
<evidence type="ECO:0000256" key="1">
    <source>
        <dbReference type="ARBA" id="ARBA00000237"/>
    </source>
</evidence>
<keyword evidence="8 9" id="KW-0652">Protein synthesis inhibitor</keyword>
<dbReference type="PRINTS" id="PR00396">
    <property type="entry name" value="SHIGARICIN"/>
</dbReference>
<dbReference type="PANTHER" id="PTHR33453">
    <property type="match status" value="1"/>
</dbReference>
<dbReference type="Proteomes" id="UP001141552">
    <property type="component" value="Unassembled WGS sequence"/>
</dbReference>
<comment type="similarity">
    <text evidence="9">Belongs to the ribosome-inactivating protein family.</text>
</comment>
<dbReference type="GO" id="GO:0006952">
    <property type="term" value="P:defense response"/>
    <property type="evidence" value="ECO:0007669"/>
    <property type="project" value="UniProtKB-KW"/>
</dbReference>
<reference evidence="11" key="2">
    <citation type="journal article" date="2023" name="Plants (Basel)">
        <title>Annotation of the Turnera subulata (Passifloraceae) Draft Genome Reveals the S-Locus Evolved after the Divergence of Turneroideae from Passifloroideae in a Stepwise Manner.</title>
        <authorList>
            <person name="Henning P.M."/>
            <person name="Roalson E.H."/>
            <person name="Mir W."/>
            <person name="McCubbin A.G."/>
            <person name="Shore J.S."/>
        </authorList>
    </citation>
    <scope>NUCLEOTIDE SEQUENCE</scope>
    <source>
        <strain evidence="11">F60SS</strain>
    </source>
</reference>
<dbReference type="GO" id="GO:0030598">
    <property type="term" value="F:rRNA N-glycosylase activity"/>
    <property type="evidence" value="ECO:0007669"/>
    <property type="project" value="UniProtKB-EC"/>
</dbReference>
<dbReference type="Gene3D" id="2.80.10.50">
    <property type="match status" value="2"/>
</dbReference>
<feature type="domain" description="Ricin B lectin" evidence="10">
    <location>
        <begin position="324"/>
        <end position="446"/>
    </location>
</feature>
<dbReference type="InterPro" id="IPR017988">
    <property type="entry name" value="Ribosome_inactivat_prot_CS"/>
</dbReference>
<evidence type="ECO:0000313" key="11">
    <source>
        <dbReference type="EMBL" id="KAJ4828936.1"/>
    </source>
</evidence>
<protein>
    <recommendedName>
        <fullName evidence="9">Ribosome-inactivating protein</fullName>
    </recommendedName>
    <component>
        <recommendedName>
            <fullName evidence="9">Ribosome-inactivating protein chain A</fullName>
        </recommendedName>
        <alternativeName>
            <fullName evidence="9">rRNA N-glycosidase</fullName>
            <ecNumber evidence="9">3.2.2.22</ecNumber>
        </alternativeName>
    </component>
    <component>
        <recommendedName>
            <fullName evidence="9">Ribosome-inactivating protein chain B</fullName>
        </recommendedName>
    </component>
</protein>
<dbReference type="Pfam" id="PF00161">
    <property type="entry name" value="RIP"/>
    <property type="match status" value="1"/>
</dbReference>
<dbReference type="Gene3D" id="3.40.420.10">
    <property type="entry name" value="Ricin (A subunit), domain 1"/>
    <property type="match status" value="1"/>
</dbReference>
<evidence type="ECO:0000256" key="4">
    <source>
        <dbReference type="ARBA" id="ARBA00022801"/>
    </source>
</evidence>
<evidence type="ECO:0000256" key="3">
    <source>
        <dbReference type="ARBA" id="ARBA00022656"/>
    </source>
</evidence>
<dbReference type="EMBL" id="JAKUCV010006042">
    <property type="protein sequence ID" value="KAJ4828936.1"/>
    <property type="molecule type" value="Genomic_DNA"/>
</dbReference>
<organism evidence="11 12">
    <name type="scientific">Turnera subulata</name>
    <dbReference type="NCBI Taxonomy" id="218843"/>
    <lineage>
        <taxon>Eukaryota</taxon>
        <taxon>Viridiplantae</taxon>
        <taxon>Streptophyta</taxon>
        <taxon>Embryophyta</taxon>
        <taxon>Tracheophyta</taxon>
        <taxon>Spermatophyta</taxon>
        <taxon>Magnoliopsida</taxon>
        <taxon>eudicotyledons</taxon>
        <taxon>Gunneridae</taxon>
        <taxon>Pentapetalae</taxon>
        <taxon>rosids</taxon>
        <taxon>fabids</taxon>
        <taxon>Malpighiales</taxon>
        <taxon>Passifloraceae</taxon>
        <taxon>Turnera</taxon>
    </lineage>
</organism>
<keyword evidence="12" id="KW-1185">Reference proteome</keyword>
<dbReference type="InterPro" id="IPR016138">
    <property type="entry name" value="Ribosome_inactivat_prot_sub1"/>
</dbReference>
<proteinExistence type="inferred from homology"/>
<comment type="subunit">
    <text evidence="9">Might form dimers or tetramers of disulfide-linked A and B chains.</text>
</comment>
<dbReference type="PROSITE" id="PS50231">
    <property type="entry name" value="RICIN_B_LECTIN"/>
    <property type="match status" value="2"/>
</dbReference>
<dbReference type="InterPro" id="IPR036041">
    <property type="entry name" value="Ribosome-inact_prot_sf"/>
</dbReference>
<evidence type="ECO:0000256" key="8">
    <source>
        <dbReference type="ARBA" id="ARBA00023193"/>
    </source>
</evidence>
<comment type="function">
    <text evidence="9">The A chain is responsible for inhibiting protein synthesis through the catalytic inactivation of 60S ribosomal subunits by removing adenine from position 4,324 of 28S rRNA. The B chain binds to cell receptors and probably facilitates the entry into the cell of the A chain; B chains are also responsible for cell agglutination (lectin activity).</text>
</comment>
<dbReference type="InterPro" id="IPR000772">
    <property type="entry name" value="Ricin_B_lectin"/>
</dbReference>
<dbReference type="PROSITE" id="PS00275">
    <property type="entry name" value="SHIGA_RICIN"/>
    <property type="match status" value="1"/>
</dbReference>
<dbReference type="GO" id="GO:0090729">
    <property type="term" value="F:toxin activity"/>
    <property type="evidence" value="ECO:0007669"/>
    <property type="project" value="UniProtKB-KW"/>
</dbReference>
<dbReference type="PANTHER" id="PTHR33453:SF34">
    <property type="entry name" value="RIBOSOME-INACTIVATING PROTEIN"/>
    <property type="match status" value="1"/>
</dbReference>
<dbReference type="CDD" id="cd23444">
    <property type="entry name" value="beta-trefoil_Ricin_RIPs_II_rpt2"/>
    <property type="match status" value="1"/>
</dbReference>
<feature type="domain" description="Ricin B lectin" evidence="10">
    <location>
        <begin position="449"/>
        <end position="575"/>
    </location>
</feature>
<comment type="caution">
    <text evidence="11">The sequence shown here is derived from an EMBL/GenBank/DDBJ whole genome shotgun (WGS) entry which is preliminary data.</text>
</comment>
<keyword evidence="4 9" id="KW-0378">Hydrolase</keyword>
<dbReference type="SMART" id="SM00458">
    <property type="entry name" value="RICIN"/>
    <property type="match status" value="2"/>
</dbReference>
<dbReference type="OrthoDB" id="1642280at2759"/>
<dbReference type="InterPro" id="IPR016139">
    <property type="entry name" value="Ribosome_inactivat_prot_sub2"/>
</dbReference>
<evidence type="ECO:0000256" key="5">
    <source>
        <dbReference type="ARBA" id="ARBA00022821"/>
    </source>
</evidence>
<evidence type="ECO:0000256" key="6">
    <source>
        <dbReference type="ARBA" id="ARBA00023157"/>
    </source>
</evidence>
<dbReference type="InterPro" id="IPR001574">
    <property type="entry name" value="Ribosome_inactivat_prot"/>
</dbReference>
<dbReference type="Gene3D" id="4.10.470.10">
    <property type="entry name" value="Ricin (A Subunit), domain 2"/>
    <property type="match status" value="1"/>
</dbReference>
<dbReference type="SUPFAM" id="SSF56371">
    <property type="entry name" value="Ribosome inactivating proteins (RIP)"/>
    <property type="match status" value="1"/>
</dbReference>
<keyword evidence="6" id="KW-1015">Disulfide bond</keyword>
<keyword evidence="5 9" id="KW-0611">Plant defense</keyword>
<dbReference type="SUPFAM" id="SSF50370">
    <property type="entry name" value="Ricin B-like lectins"/>
    <property type="match status" value="2"/>
</dbReference>
<keyword evidence="3 9" id="KW-0800">Toxin</keyword>
<name>A0A9Q0FEP4_9ROSI</name>
<accession>A0A9Q0FEP4</accession>
<dbReference type="AlphaFoldDB" id="A0A9Q0FEP4"/>
<dbReference type="InterPro" id="IPR035992">
    <property type="entry name" value="Ricin_B-like_lectins"/>
</dbReference>
<evidence type="ECO:0000256" key="2">
    <source>
        <dbReference type="ARBA" id="ARBA00010414"/>
    </source>
</evidence>
<comment type="similarity">
    <text evidence="2">In the N-terminal section; belongs to the ribosome-inactivating protein family. Type 2 RIP subfamily.</text>
</comment>
<evidence type="ECO:0000256" key="7">
    <source>
        <dbReference type="ARBA" id="ARBA00023180"/>
    </source>
</evidence>
<keyword evidence="7" id="KW-0325">Glycoprotein</keyword>